<reference evidence="1 2" key="1">
    <citation type="submission" date="2015-09" db="EMBL/GenBank/DDBJ databases">
        <authorList>
            <consortium name="Pathogen Informatics"/>
        </authorList>
    </citation>
    <scope>NUCLEOTIDE SEQUENCE [LARGE SCALE GENOMIC DNA]</scope>
    <source>
        <strain evidence="1 2">2789STDY5834856</strain>
    </source>
</reference>
<evidence type="ECO:0000313" key="2">
    <source>
        <dbReference type="Proteomes" id="UP000095594"/>
    </source>
</evidence>
<gene>
    <name evidence="1" type="ORF">ERS852471_00879</name>
</gene>
<proteinExistence type="predicted"/>
<evidence type="ECO:0000313" key="1">
    <source>
        <dbReference type="EMBL" id="CUO06194.1"/>
    </source>
</evidence>
<sequence length="208" mass="24348">MFNKDNIFITVNEEVSSIIQQYVIREIKKVLDKYKSITTEEISSVEKLINSISNEELKEEFLNDWSMSVKIAKEIGENEVDDRIISMYQNLKGNGLEELSIDYVINWCNELEEQGYVMINDYSIIYKSSANLRDIARELLDDMLDDAIYVDALIDKDSLVEYWIEQTSKEDVIDDLIRGNNIEELLGLVPETIYEDEYNKYLYSEIDC</sequence>
<dbReference type="OrthoDB" id="1900111at2"/>
<dbReference type="RefSeq" id="WP_055264322.1">
    <property type="nucleotide sequence ID" value="NZ_CABIXQ010000005.1"/>
</dbReference>
<dbReference type="EMBL" id="CYZX01000005">
    <property type="protein sequence ID" value="CUO06194.1"/>
    <property type="molecule type" value="Genomic_DNA"/>
</dbReference>
<dbReference type="Proteomes" id="UP000095594">
    <property type="component" value="Unassembled WGS sequence"/>
</dbReference>
<name>A0A174BZD9_9CLOT</name>
<accession>A0A174BZD9</accession>
<organism evidence="1 2">
    <name type="scientific">Clostridium disporicum</name>
    <dbReference type="NCBI Taxonomy" id="84024"/>
    <lineage>
        <taxon>Bacteria</taxon>
        <taxon>Bacillati</taxon>
        <taxon>Bacillota</taxon>
        <taxon>Clostridia</taxon>
        <taxon>Eubacteriales</taxon>
        <taxon>Clostridiaceae</taxon>
        <taxon>Clostridium</taxon>
    </lineage>
</organism>
<protein>
    <submittedName>
        <fullName evidence="1">Uncharacterized protein</fullName>
    </submittedName>
</protein>
<dbReference type="AlphaFoldDB" id="A0A174BZD9"/>